<dbReference type="OrthoDB" id="3270987at2759"/>
<protein>
    <recommendedName>
        <fullName evidence="3">F-box domain-containing protein</fullName>
    </recommendedName>
</protein>
<comment type="caution">
    <text evidence="1">The sequence shown here is derived from an EMBL/GenBank/DDBJ whole genome shotgun (WGS) entry which is preliminary data.</text>
</comment>
<dbReference type="Proteomes" id="UP000807306">
    <property type="component" value="Unassembled WGS sequence"/>
</dbReference>
<evidence type="ECO:0000313" key="2">
    <source>
        <dbReference type="Proteomes" id="UP000807306"/>
    </source>
</evidence>
<evidence type="ECO:0000313" key="1">
    <source>
        <dbReference type="EMBL" id="KAF9521775.1"/>
    </source>
</evidence>
<keyword evidence="2" id="KW-1185">Reference proteome</keyword>
<name>A0A9P6E3E1_9AGAR</name>
<evidence type="ECO:0008006" key="3">
    <source>
        <dbReference type="Google" id="ProtNLM"/>
    </source>
</evidence>
<dbReference type="EMBL" id="MU157990">
    <property type="protein sequence ID" value="KAF9521775.1"/>
    <property type="molecule type" value="Genomic_DNA"/>
</dbReference>
<accession>A0A9P6E3E1</accession>
<proteinExistence type="predicted"/>
<sequence length="520" mass="59230">MVAVCVNCQRAGVDTPNVHQNILKGCFGNGQGACVACRKLSALERKIEGARRTLNQLLAERDDLSFTLNQQHDPFATRLPVEIASRIFTHCRPIPRARIDLSDDDRYDYRGLIDAVFHLSQVCANWRRVAQSTPELWDVFCARFTSEDNVQEVAIASQWLKRSGELPLFIQIRVESTTPSYFRKLFPLIISHSLRWEFFDLMAPLPFMKWFATMVSSVSLYPLKHLKLQTLDEPAWPSNIKLLNASPTTFTQRGCSSHHFTISWERLTHFYATAFPFWEAVHLFQSAHLLLHCEISAIVEVLSAPAPSSPTLVTSASLNTFVVSDIPSYMWDCLAFPSLQTLHVTQTHNANRWIHLRDFVYRSGCRIQDLRLYARTDDFSENLVEVLASSPSLVKLALIGRVIEQDFFAVLAKIVLSETPHAASPFLGKLTSLICKVDGVRFQWSPLASFLHAMTSRQSESLQSLEIQLLGWYDDEFYLWKFDKDTSELIMNSVRSLENCKLVDYKGRDLVPILSRHGSV</sequence>
<gene>
    <name evidence="1" type="ORF">CPB83DRAFT_865256</name>
</gene>
<dbReference type="Gene3D" id="1.20.1280.50">
    <property type="match status" value="1"/>
</dbReference>
<reference evidence="1" key="1">
    <citation type="submission" date="2020-11" db="EMBL/GenBank/DDBJ databases">
        <authorList>
            <consortium name="DOE Joint Genome Institute"/>
            <person name="Ahrendt S."/>
            <person name="Riley R."/>
            <person name="Andreopoulos W."/>
            <person name="Labutti K."/>
            <person name="Pangilinan J."/>
            <person name="Ruiz-Duenas F.J."/>
            <person name="Barrasa J.M."/>
            <person name="Sanchez-Garcia M."/>
            <person name="Camarero S."/>
            <person name="Miyauchi S."/>
            <person name="Serrano A."/>
            <person name="Linde D."/>
            <person name="Babiker R."/>
            <person name="Drula E."/>
            <person name="Ayuso-Fernandez I."/>
            <person name="Pacheco R."/>
            <person name="Padilla G."/>
            <person name="Ferreira P."/>
            <person name="Barriuso J."/>
            <person name="Kellner H."/>
            <person name="Castanera R."/>
            <person name="Alfaro M."/>
            <person name="Ramirez L."/>
            <person name="Pisabarro A.G."/>
            <person name="Kuo A."/>
            <person name="Tritt A."/>
            <person name="Lipzen A."/>
            <person name="He G."/>
            <person name="Yan M."/>
            <person name="Ng V."/>
            <person name="Cullen D."/>
            <person name="Martin F."/>
            <person name="Rosso M.-N."/>
            <person name="Henrissat B."/>
            <person name="Hibbett D."/>
            <person name="Martinez A.T."/>
            <person name="Grigoriev I.V."/>
        </authorList>
    </citation>
    <scope>NUCLEOTIDE SEQUENCE</scope>
    <source>
        <strain evidence="1">CBS 506.95</strain>
    </source>
</reference>
<dbReference type="AlphaFoldDB" id="A0A9P6E3E1"/>
<organism evidence="1 2">
    <name type="scientific">Crepidotus variabilis</name>
    <dbReference type="NCBI Taxonomy" id="179855"/>
    <lineage>
        <taxon>Eukaryota</taxon>
        <taxon>Fungi</taxon>
        <taxon>Dikarya</taxon>
        <taxon>Basidiomycota</taxon>
        <taxon>Agaricomycotina</taxon>
        <taxon>Agaricomycetes</taxon>
        <taxon>Agaricomycetidae</taxon>
        <taxon>Agaricales</taxon>
        <taxon>Agaricineae</taxon>
        <taxon>Crepidotaceae</taxon>
        <taxon>Crepidotus</taxon>
    </lineage>
</organism>